<dbReference type="PROSITE" id="PS50181">
    <property type="entry name" value="FBOX"/>
    <property type="match status" value="1"/>
</dbReference>
<evidence type="ECO:0000259" key="1">
    <source>
        <dbReference type="PROSITE" id="PS50181"/>
    </source>
</evidence>
<name>A0A0D6QZC7_ARACU</name>
<sequence length="377" mass="42352">MGLDMAASTMTLDLLGLPEDTIFCILNKLTFDNLITVGFVCKSLFCFSSADCLWMNLCNCLQGDVNLGEWRGHLNSGKAMFRLLRSFQKLSGVWRAKELYPRGGILYISWENEDQSCSDISSKPTNLLKTKHLANIVKLLGPDHIRLGDDEEFLDGDANLTHEQLLHPANETAANRDQESASNPQQLRRGHIGHQAIEYLRSMYTFGRQTAGTRIFSSTKKINKSSYTKLKVDEPKPGRELAGLWSGIYGPHGLEIVNVSYTDDEIVATKLIGDPNVPCSEVTFKVTLSSVTMDAHMDLRWILTHGDGDAFKISRMYRGSGRIAGHGFHNPKWVPGRLLVQQNGNMAFLWEDVNFVITFHRLHLKSLTLDVEQNRLP</sequence>
<dbReference type="InterPro" id="IPR040275">
    <property type="entry name" value="At5g39450-like"/>
</dbReference>
<dbReference type="EMBL" id="GCKF01040714">
    <property type="protein sequence ID" value="JAG95383.1"/>
    <property type="molecule type" value="Transcribed_RNA"/>
</dbReference>
<organism evidence="2">
    <name type="scientific">Araucaria cunninghamii</name>
    <name type="common">Hoop pine</name>
    <name type="synonym">Moreton Bay pine</name>
    <dbReference type="NCBI Taxonomy" id="56994"/>
    <lineage>
        <taxon>Eukaryota</taxon>
        <taxon>Viridiplantae</taxon>
        <taxon>Streptophyta</taxon>
        <taxon>Embryophyta</taxon>
        <taxon>Tracheophyta</taxon>
        <taxon>Spermatophyta</taxon>
        <taxon>Pinopsida</taxon>
        <taxon>Pinidae</taxon>
        <taxon>Conifers II</taxon>
        <taxon>Araucariales</taxon>
        <taxon>Araucariaceae</taxon>
        <taxon>Araucaria</taxon>
    </lineage>
</organism>
<protein>
    <recommendedName>
        <fullName evidence="1">F-box domain-containing protein</fullName>
    </recommendedName>
</protein>
<dbReference type="InterPro" id="IPR001810">
    <property type="entry name" value="F-box_dom"/>
</dbReference>
<evidence type="ECO:0000313" key="2">
    <source>
        <dbReference type="EMBL" id="JAG95383.1"/>
    </source>
</evidence>
<feature type="domain" description="F-box" evidence="1">
    <location>
        <begin position="11"/>
        <end position="57"/>
    </location>
</feature>
<reference evidence="2" key="1">
    <citation type="submission" date="2015-03" db="EMBL/GenBank/DDBJ databases">
        <title>A transcriptome of Araucaria cunninghamii, an australian fine timber species.</title>
        <authorList>
            <person name="Jing Yi C.J.Y."/>
            <person name="Yin San L.Y.S."/>
            <person name="Abdul Karim S.S."/>
            <person name="Wan Azmi N.N."/>
            <person name="Hercus R.R."/>
            <person name="Croft L.L."/>
        </authorList>
    </citation>
    <scope>NUCLEOTIDE SEQUENCE</scope>
    <source>
        <strain evidence="2">MI0301</strain>
        <tissue evidence="2">Leaf</tissue>
    </source>
</reference>
<proteinExistence type="predicted"/>
<dbReference type="AlphaFoldDB" id="A0A0D6QZC7"/>
<dbReference type="GO" id="GO:0016567">
    <property type="term" value="P:protein ubiquitination"/>
    <property type="evidence" value="ECO:0007669"/>
    <property type="project" value="UniProtKB-UniPathway"/>
</dbReference>
<dbReference type="Pfam" id="PF12937">
    <property type="entry name" value="F-box-like"/>
    <property type="match status" value="1"/>
</dbReference>
<dbReference type="InterPro" id="IPR036047">
    <property type="entry name" value="F-box-like_dom_sf"/>
</dbReference>
<dbReference type="PANTHER" id="PTHR31370">
    <property type="entry name" value="F-BOX PROTEIN FAMILY-LIKE"/>
    <property type="match status" value="1"/>
</dbReference>
<dbReference type="Pfam" id="PF12014">
    <property type="entry name" value="Cyclin_D1_bind"/>
    <property type="match status" value="1"/>
</dbReference>
<dbReference type="PANTHER" id="PTHR31370:SF2">
    <property type="entry name" value="OS08G0105100 PROTEIN"/>
    <property type="match status" value="1"/>
</dbReference>
<dbReference type="SMART" id="SM00256">
    <property type="entry name" value="FBOX"/>
    <property type="match status" value="1"/>
</dbReference>
<dbReference type="SUPFAM" id="SSF81383">
    <property type="entry name" value="F-box domain"/>
    <property type="match status" value="1"/>
</dbReference>
<accession>A0A0D6QZC7</accession>
<dbReference type="UniPathway" id="UPA00143"/>